<dbReference type="Pfam" id="PF25455">
    <property type="entry name" value="Beta-barrel_CAF17_C"/>
    <property type="match status" value="1"/>
</dbReference>
<evidence type="ECO:0000313" key="3">
    <source>
        <dbReference type="EMBL" id="GGF26330.1"/>
    </source>
</evidence>
<evidence type="ECO:0000259" key="2">
    <source>
        <dbReference type="Pfam" id="PF25455"/>
    </source>
</evidence>
<gene>
    <name evidence="3" type="ORF">GCM10011611_35490</name>
</gene>
<evidence type="ECO:0000256" key="1">
    <source>
        <dbReference type="ARBA" id="ARBA00022946"/>
    </source>
</evidence>
<dbReference type="GO" id="GO:0016226">
    <property type="term" value="P:iron-sulfur cluster assembly"/>
    <property type="evidence" value="ECO:0007669"/>
    <property type="project" value="TreeGrafter"/>
</dbReference>
<reference evidence="3" key="2">
    <citation type="submission" date="2020-09" db="EMBL/GenBank/DDBJ databases">
        <authorList>
            <person name="Sun Q."/>
            <person name="Zhou Y."/>
        </authorList>
    </citation>
    <scope>NUCLEOTIDE SEQUENCE</scope>
    <source>
        <strain evidence="3">CGMCC 1.15725</strain>
    </source>
</reference>
<comment type="caution">
    <text evidence="3">The sequence shown here is derived from an EMBL/GenBank/DDBJ whole genome shotgun (WGS) entry which is preliminary data.</text>
</comment>
<name>A0A8J2YV95_9PROT</name>
<dbReference type="SUPFAM" id="SSF103025">
    <property type="entry name" value="Folate-binding domain"/>
    <property type="match status" value="1"/>
</dbReference>
<dbReference type="EMBL" id="BMJQ01000009">
    <property type="protein sequence ID" value="GGF26330.1"/>
    <property type="molecule type" value="Genomic_DNA"/>
</dbReference>
<dbReference type="InterPro" id="IPR045179">
    <property type="entry name" value="YgfZ/GcvT"/>
</dbReference>
<dbReference type="InterPro" id="IPR017703">
    <property type="entry name" value="YgfZ/GCV_T_CS"/>
</dbReference>
<sequence>MPSTGKGRQRRNIAWRLYGGARRLPSGPGRATYEASAHRLQDPPIVTELFFAPAQPARGLILLTGEDRASFLQGLISNDVRQVGPTRAIWAALLTAQGKYLHDFFVASLGEGWLIEGEGERVADLKRRLGIYKLRAKVVIEDVSDRFEVLQAWGADAGHAFGLAEPGQAVEQDGATAFLDPRLTTLGLRLIAPKGTGAGRLATLGLAPGDIAAWDRLRLSLGIPDGSRDMVLEKAILLENGFDELHGVAWDKGCYVGQELTARTKYRGLVKKRLMPVAVEGPLPEPGTLILKDGQEAGEIRSGRDGLAVALVRLEALEAGGPLTAGDATVRPQRPDWAKF</sequence>
<dbReference type="AlphaFoldDB" id="A0A8J2YV95"/>
<dbReference type="PANTHER" id="PTHR22602:SF0">
    <property type="entry name" value="TRANSFERASE CAF17, MITOCHONDRIAL-RELATED"/>
    <property type="match status" value="1"/>
</dbReference>
<accession>A0A8J2YV95</accession>
<dbReference type="Gene3D" id="3.30.1360.120">
    <property type="entry name" value="Probable tRNA modification gtpase trme, domain 1"/>
    <property type="match status" value="1"/>
</dbReference>
<keyword evidence="1" id="KW-0809">Transit peptide</keyword>
<protein>
    <submittedName>
        <fullName evidence="3">Glycine cleavage system protein T</fullName>
    </submittedName>
</protein>
<dbReference type="NCBIfam" id="TIGR03317">
    <property type="entry name" value="ygfZ_signature"/>
    <property type="match status" value="1"/>
</dbReference>
<evidence type="ECO:0000313" key="4">
    <source>
        <dbReference type="Proteomes" id="UP000646365"/>
    </source>
</evidence>
<dbReference type="InterPro" id="IPR027266">
    <property type="entry name" value="TrmE/GcvT-like"/>
</dbReference>
<dbReference type="InterPro" id="IPR057460">
    <property type="entry name" value="CAF17_C"/>
</dbReference>
<feature type="domain" description="CAF17 C-terminal" evidence="2">
    <location>
        <begin position="271"/>
        <end position="339"/>
    </location>
</feature>
<organism evidence="3 4">
    <name type="scientific">Aliidongia dinghuensis</name>
    <dbReference type="NCBI Taxonomy" id="1867774"/>
    <lineage>
        <taxon>Bacteria</taxon>
        <taxon>Pseudomonadati</taxon>
        <taxon>Pseudomonadota</taxon>
        <taxon>Alphaproteobacteria</taxon>
        <taxon>Rhodospirillales</taxon>
        <taxon>Dongiaceae</taxon>
        <taxon>Aliidongia</taxon>
    </lineage>
</organism>
<reference evidence="3" key="1">
    <citation type="journal article" date="2014" name="Int. J. Syst. Evol. Microbiol.">
        <title>Complete genome sequence of Corynebacterium casei LMG S-19264T (=DSM 44701T), isolated from a smear-ripened cheese.</title>
        <authorList>
            <consortium name="US DOE Joint Genome Institute (JGI-PGF)"/>
            <person name="Walter F."/>
            <person name="Albersmeier A."/>
            <person name="Kalinowski J."/>
            <person name="Ruckert C."/>
        </authorList>
    </citation>
    <scope>NUCLEOTIDE SEQUENCE</scope>
    <source>
        <strain evidence="3">CGMCC 1.15725</strain>
    </source>
</reference>
<dbReference type="Proteomes" id="UP000646365">
    <property type="component" value="Unassembled WGS sequence"/>
</dbReference>
<keyword evidence="4" id="KW-1185">Reference proteome</keyword>
<dbReference type="PANTHER" id="PTHR22602">
    <property type="entry name" value="TRANSFERASE CAF17, MITOCHONDRIAL-RELATED"/>
    <property type="match status" value="1"/>
</dbReference>
<proteinExistence type="predicted"/>